<protein>
    <submittedName>
        <fullName evidence="5">7-keto-8-aminopelargonate synthetase-like enzyme</fullName>
    </submittedName>
</protein>
<reference evidence="5 6" key="1">
    <citation type="submission" date="2020-08" db="EMBL/GenBank/DDBJ databases">
        <title>Genomic Encyclopedia of Type Strains, Phase IV (KMG-IV): sequencing the most valuable type-strain genomes for metagenomic binning, comparative biology and taxonomic classification.</title>
        <authorList>
            <person name="Goeker M."/>
        </authorList>
    </citation>
    <scope>NUCLEOTIDE SEQUENCE [LARGE SCALE GENOMIC DNA]</scope>
    <source>
        <strain evidence="5 6">DSM 105074</strain>
    </source>
</reference>
<dbReference type="Gene3D" id="3.40.640.10">
    <property type="entry name" value="Type I PLP-dependent aspartate aminotransferase-like (Major domain)"/>
    <property type="match status" value="1"/>
</dbReference>
<dbReference type="GO" id="GO:0008710">
    <property type="term" value="F:8-amino-7-oxononanoate synthase activity"/>
    <property type="evidence" value="ECO:0007669"/>
    <property type="project" value="TreeGrafter"/>
</dbReference>
<proteinExistence type="predicted"/>
<name>A0A840TS09_9BACT</name>
<comment type="caution">
    <text evidence="5">The sequence shown here is derived from an EMBL/GenBank/DDBJ whole genome shotgun (WGS) entry which is preliminary data.</text>
</comment>
<evidence type="ECO:0000313" key="6">
    <source>
        <dbReference type="Proteomes" id="UP000557307"/>
    </source>
</evidence>
<dbReference type="EMBL" id="JACHGF010000001">
    <property type="protein sequence ID" value="MBB5282499.1"/>
    <property type="molecule type" value="Genomic_DNA"/>
</dbReference>
<keyword evidence="6" id="KW-1185">Reference proteome</keyword>
<dbReference type="SUPFAM" id="SSF53383">
    <property type="entry name" value="PLP-dependent transferases"/>
    <property type="match status" value="1"/>
</dbReference>
<evidence type="ECO:0000256" key="2">
    <source>
        <dbReference type="ARBA" id="ARBA00022679"/>
    </source>
</evidence>
<dbReference type="RefSeq" id="WP_184170737.1">
    <property type="nucleotide sequence ID" value="NZ_JACHGF010000001.1"/>
</dbReference>
<comment type="cofactor">
    <cofactor evidence="1">
        <name>pyridoxal 5'-phosphate</name>
        <dbReference type="ChEBI" id="CHEBI:597326"/>
    </cofactor>
</comment>
<feature type="domain" description="Aminotransferase class I/classII large" evidence="4">
    <location>
        <begin position="145"/>
        <end position="354"/>
    </location>
</feature>
<dbReference type="PANTHER" id="PTHR13693:SF100">
    <property type="entry name" value="8-AMINO-7-OXONONANOATE SYNTHASE"/>
    <property type="match status" value="1"/>
</dbReference>
<dbReference type="InterPro" id="IPR050087">
    <property type="entry name" value="AON_synthase_class-II"/>
</dbReference>
<dbReference type="PANTHER" id="PTHR13693">
    <property type="entry name" value="CLASS II AMINOTRANSFERASE/8-AMINO-7-OXONONANOATE SYNTHASE"/>
    <property type="match status" value="1"/>
</dbReference>
<evidence type="ECO:0000259" key="4">
    <source>
        <dbReference type="Pfam" id="PF00155"/>
    </source>
</evidence>
<dbReference type="InterPro" id="IPR015422">
    <property type="entry name" value="PyrdxlP-dep_Trfase_small"/>
</dbReference>
<dbReference type="Proteomes" id="UP000557307">
    <property type="component" value="Unassembled WGS sequence"/>
</dbReference>
<evidence type="ECO:0000256" key="3">
    <source>
        <dbReference type="ARBA" id="ARBA00022898"/>
    </source>
</evidence>
<dbReference type="InterPro" id="IPR004839">
    <property type="entry name" value="Aminotransferase_I/II_large"/>
</dbReference>
<gene>
    <name evidence="5" type="ORF">HNQ92_000620</name>
</gene>
<keyword evidence="3" id="KW-0663">Pyridoxal phosphate</keyword>
<evidence type="ECO:0000313" key="5">
    <source>
        <dbReference type="EMBL" id="MBB5282499.1"/>
    </source>
</evidence>
<evidence type="ECO:0000256" key="1">
    <source>
        <dbReference type="ARBA" id="ARBA00001933"/>
    </source>
</evidence>
<dbReference type="GO" id="GO:0030170">
    <property type="term" value="F:pyridoxal phosphate binding"/>
    <property type="evidence" value="ECO:0007669"/>
    <property type="project" value="InterPro"/>
</dbReference>
<dbReference type="Gene3D" id="3.90.1150.10">
    <property type="entry name" value="Aspartate Aminotransferase, domain 1"/>
    <property type="match status" value="1"/>
</dbReference>
<dbReference type="GO" id="GO:0009102">
    <property type="term" value="P:biotin biosynthetic process"/>
    <property type="evidence" value="ECO:0007669"/>
    <property type="project" value="TreeGrafter"/>
</dbReference>
<organism evidence="5 6">
    <name type="scientific">Rhabdobacter roseus</name>
    <dbReference type="NCBI Taxonomy" id="1655419"/>
    <lineage>
        <taxon>Bacteria</taxon>
        <taxon>Pseudomonadati</taxon>
        <taxon>Bacteroidota</taxon>
        <taxon>Cytophagia</taxon>
        <taxon>Cytophagales</taxon>
        <taxon>Cytophagaceae</taxon>
        <taxon>Rhabdobacter</taxon>
    </lineage>
</organism>
<dbReference type="AlphaFoldDB" id="A0A840TS09"/>
<sequence>MTTFHTTHQLPGRQVLFDDGQEYLWFSGTDYLGLGPHEGFRRYLHEGLARYGTHFGSSRNNTLQLAVYEEAESTLAQWVGAPAALSTASGMWAGQLVMKYLESTRLGTSVRFHYAPRVHPALWGQAYAATEGTWADWAQSTRRQIAQSTPEQTHVICTDSVGSPWIEAYDFSLFAQLPTHGCIWLVVDDSHGLGVLGPQGKGIYAQVPRQENINVIVVASLNKAMGVPAGVVLAEPEVLAALRQLPWFAGSSPSAPAYMHAFQKLLEMQEYPRAHAQLLANTRYLAERLVPTALFVYKENYPVFCSRQKVLHEYLRQRGILTACFAYPRPTDEPIVRLVVSALHQQEDLDRLAEVCHDFSSKSNGT</sequence>
<keyword evidence="2" id="KW-0808">Transferase</keyword>
<dbReference type="InterPro" id="IPR015424">
    <property type="entry name" value="PyrdxlP-dep_Trfase"/>
</dbReference>
<dbReference type="Pfam" id="PF00155">
    <property type="entry name" value="Aminotran_1_2"/>
    <property type="match status" value="1"/>
</dbReference>
<dbReference type="InterPro" id="IPR015421">
    <property type="entry name" value="PyrdxlP-dep_Trfase_major"/>
</dbReference>
<accession>A0A840TS09</accession>